<sequence>MGSDMKKMKKSALDLLDNIYSLAYWMTGSEDVSSDLVYCTYLSASMESEERVLLKSFRECYVNRFGQYTDFCTGEKSDQCHLQPLDSLIPWAADMKLSVLLSEISGLKHLQIAEIVGKPVETVRLWLLWGRKILSLANQNPVVLGHLKAS</sequence>
<keyword evidence="2" id="KW-1185">Reference proteome</keyword>
<name>B4SGL7_PELPB</name>
<dbReference type="HOGENOM" id="CLU_1794654_0_0_10"/>
<dbReference type="eggNOG" id="COG1595">
    <property type="taxonomic scope" value="Bacteria"/>
</dbReference>
<dbReference type="Proteomes" id="UP000002724">
    <property type="component" value="Chromosome"/>
</dbReference>
<dbReference type="STRING" id="324925.Ppha_1155"/>
<evidence type="ECO:0000313" key="2">
    <source>
        <dbReference type="Proteomes" id="UP000002724"/>
    </source>
</evidence>
<reference evidence="1 2" key="1">
    <citation type="submission" date="2008-06" db="EMBL/GenBank/DDBJ databases">
        <title>Complete sequence of Pelodictyon phaeoclathratiforme BU-1.</title>
        <authorList>
            <consortium name="US DOE Joint Genome Institute"/>
            <person name="Lucas S."/>
            <person name="Copeland A."/>
            <person name="Lapidus A."/>
            <person name="Glavina del Rio T."/>
            <person name="Dalin E."/>
            <person name="Tice H."/>
            <person name="Bruce D."/>
            <person name="Goodwin L."/>
            <person name="Pitluck S."/>
            <person name="Schmutz J."/>
            <person name="Larimer F."/>
            <person name="Land M."/>
            <person name="Hauser L."/>
            <person name="Kyrpides N."/>
            <person name="Mikhailova N."/>
            <person name="Liu Z."/>
            <person name="Li T."/>
            <person name="Zhao F."/>
            <person name="Overmann J."/>
            <person name="Bryant D.A."/>
            <person name="Richardson P."/>
        </authorList>
    </citation>
    <scope>NUCLEOTIDE SEQUENCE [LARGE SCALE GENOMIC DNA]</scope>
    <source>
        <strain evidence="2">DSM 5477 / BU-1</strain>
    </source>
</reference>
<dbReference type="KEGG" id="pph:Ppha_1155"/>
<dbReference type="SUPFAM" id="SSF88659">
    <property type="entry name" value="Sigma3 and sigma4 domains of RNA polymerase sigma factors"/>
    <property type="match status" value="1"/>
</dbReference>
<dbReference type="AlphaFoldDB" id="B4SGL7"/>
<accession>B4SGL7</accession>
<evidence type="ECO:0000313" key="1">
    <source>
        <dbReference type="EMBL" id="ACF43430.1"/>
    </source>
</evidence>
<dbReference type="EMBL" id="CP001110">
    <property type="protein sequence ID" value="ACF43430.1"/>
    <property type="molecule type" value="Genomic_DNA"/>
</dbReference>
<dbReference type="InterPro" id="IPR013324">
    <property type="entry name" value="RNA_pol_sigma_r3/r4-like"/>
</dbReference>
<organism evidence="1 2">
    <name type="scientific">Pelodictyon phaeoclathratiforme (strain DSM 5477 / BU-1)</name>
    <dbReference type="NCBI Taxonomy" id="324925"/>
    <lineage>
        <taxon>Bacteria</taxon>
        <taxon>Pseudomonadati</taxon>
        <taxon>Chlorobiota</taxon>
        <taxon>Chlorobiia</taxon>
        <taxon>Chlorobiales</taxon>
        <taxon>Chlorobiaceae</taxon>
        <taxon>Chlorobium/Pelodictyon group</taxon>
        <taxon>Pelodictyon</taxon>
    </lineage>
</organism>
<protein>
    <submittedName>
        <fullName evidence="1">RNA polymerase, sigma-24 subunit, ECF subfamily</fullName>
    </submittedName>
</protein>
<proteinExistence type="predicted"/>
<gene>
    <name evidence="1" type="ordered locus">Ppha_1155</name>
</gene>